<accession>X1IDA7</accession>
<feature type="domain" description="Type ISP restriction-modification enzyme LLaBIII C-terminal specificity" evidence="1">
    <location>
        <begin position="1"/>
        <end position="226"/>
    </location>
</feature>
<protein>
    <recommendedName>
        <fullName evidence="1">Type ISP restriction-modification enzyme LLaBIII C-terminal specificity domain-containing protein</fullName>
    </recommendedName>
</protein>
<dbReference type="EMBL" id="BARU01027866">
    <property type="protein sequence ID" value="GAH64084.1"/>
    <property type="molecule type" value="Genomic_DNA"/>
</dbReference>
<reference evidence="2" key="1">
    <citation type="journal article" date="2014" name="Front. Microbiol.">
        <title>High frequency of phylogenetically diverse reductive dehalogenase-homologous genes in deep subseafloor sedimentary metagenomes.</title>
        <authorList>
            <person name="Kawai M."/>
            <person name="Futagami T."/>
            <person name="Toyoda A."/>
            <person name="Takaki Y."/>
            <person name="Nishi S."/>
            <person name="Hori S."/>
            <person name="Arai W."/>
            <person name="Tsubouchi T."/>
            <person name="Morono Y."/>
            <person name="Uchiyama I."/>
            <person name="Ito T."/>
            <person name="Fujiyama A."/>
            <person name="Inagaki F."/>
            <person name="Takami H."/>
        </authorList>
    </citation>
    <scope>NUCLEOTIDE SEQUENCE</scope>
    <source>
        <strain evidence="2">Expedition CK06-06</strain>
    </source>
</reference>
<evidence type="ECO:0000313" key="2">
    <source>
        <dbReference type="EMBL" id="GAH64084.1"/>
    </source>
</evidence>
<organism evidence="2">
    <name type="scientific">marine sediment metagenome</name>
    <dbReference type="NCBI Taxonomy" id="412755"/>
    <lineage>
        <taxon>unclassified sequences</taxon>
        <taxon>metagenomes</taxon>
        <taxon>ecological metagenomes</taxon>
    </lineage>
</organism>
<proteinExistence type="predicted"/>
<dbReference type="Pfam" id="PF18135">
    <property type="entry name" value="Type_ISP_C"/>
    <property type="match status" value="1"/>
</dbReference>
<evidence type="ECO:0000259" key="1">
    <source>
        <dbReference type="Pfam" id="PF18135"/>
    </source>
</evidence>
<comment type="caution">
    <text evidence="2">The sequence shown here is derived from an EMBL/GenBank/DDBJ whole genome shotgun (WGS) entry which is preliminary data.</text>
</comment>
<dbReference type="AlphaFoldDB" id="X1IDA7"/>
<name>X1IDA7_9ZZZZ</name>
<sequence length="250" mass="29668">MNNLRQENLCIALMRRPIPSDVFTQVLVVDSIGDKNFYAYQTYFFPLYLYPDKCKAQLFDDKAHKADRIPNFTPEFLQAIKGSLGSEPIPEEIFYYIYAVLYCPTYRKRYEEFLKIDFPRIPLPEDYEVFKELSNLGRRLIELHLPKAPFLNETEIGFPKGGFNIMAKISYDEKSQRVFINKEQYFEGISKEVWGYRIGAYQVMEKYLKDRKGRKLSLDEINHYMKVAKVIRLTIELQENIDDVYRKAEI</sequence>
<dbReference type="InterPro" id="IPR041635">
    <property type="entry name" value="Type_ISP_LLaBIII_C"/>
</dbReference>
<gene>
    <name evidence="2" type="ORF">S03H2_44553</name>
</gene>